<reference evidence="1" key="1">
    <citation type="submission" date="2021-05" db="EMBL/GenBank/DDBJ databases">
        <authorList>
            <person name="Pan Q."/>
            <person name="Jouanno E."/>
            <person name="Zahm M."/>
            <person name="Klopp C."/>
            <person name="Cabau C."/>
            <person name="Louis A."/>
            <person name="Berthelot C."/>
            <person name="Parey E."/>
            <person name="Roest Crollius H."/>
            <person name="Montfort J."/>
            <person name="Robinson-Rechavi M."/>
            <person name="Bouchez O."/>
            <person name="Lampietro C."/>
            <person name="Lopez Roques C."/>
            <person name="Donnadieu C."/>
            <person name="Postlethwait J."/>
            <person name="Bobe J."/>
            <person name="Dillon D."/>
            <person name="Chandos A."/>
            <person name="von Hippel F."/>
            <person name="Guiguen Y."/>
        </authorList>
    </citation>
    <scope>NUCLEOTIDE SEQUENCE</scope>
    <source>
        <strain evidence="1">YG-Jan2019</strain>
    </source>
</reference>
<comment type="caution">
    <text evidence="1">The sequence shown here is derived from an EMBL/GenBank/DDBJ whole genome shotgun (WGS) entry which is preliminary data.</text>
</comment>
<dbReference type="EMBL" id="CM055754">
    <property type="protein sequence ID" value="KAJ7990880.1"/>
    <property type="molecule type" value="Genomic_DNA"/>
</dbReference>
<evidence type="ECO:0000313" key="2">
    <source>
        <dbReference type="Proteomes" id="UP001157502"/>
    </source>
</evidence>
<keyword evidence="2" id="KW-1185">Reference proteome</keyword>
<proteinExistence type="predicted"/>
<accession>A0ACC2FHN5</accession>
<evidence type="ECO:0000313" key="1">
    <source>
        <dbReference type="EMBL" id="KAJ7990880.1"/>
    </source>
</evidence>
<organism evidence="1 2">
    <name type="scientific">Dallia pectoralis</name>
    <name type="common">Alaska blackfish</name>
    <dbReference type="NCBI Taxonomy" id="75939"/>
    <lineage>
        <taxon>Eukaryota</taxon>
        <taxon>Metazoa</taxon>
        <taxon>Chordata</taxon>
        <taxon>Craniata</taxon>
        <taxon>Vertebrata</taxon>
        <taxon>Euteleostomi</taxon>
        <taxon>Actinopterygii</taxon>
        <taxon>Neopterygii</taxon>
        <taxon>Teleostei</taxon>
        <taxon>Protacanthopterygii</taxon>
        <taxon>Esociformes</taxon>
        <taxon>Umbridae</taxon>
        <taxon>Dallia</taxon>
    </lineage>
</organism>
<sequence>MTRCSDGDNHGVTFPSLTRRPKKKFEKHVSFPPDEEIVSGFAEHKDTSTVDSLTLAEVIEAYKRSCDKHQVEPNAKILEQLEQAICLNGRSRCLDLKGERLDSHSCEALEVILKSLSFDFINLQATELEENAVSSLLDMILYYESTTHLDISDNPGMGISGWKALSHLIKQSVCLCRLDVCNMALLQYPVQALSSALLSSRLTRLHLQSTQLSGRPLFTLVGSLKGNRTLQELYLSNNGLNREQDSMQIGDLLKYNRIIHKLDLSDNTISDSGLEDICDGLQTDGLKVLILCNNQITPNGLVHLAKVLPVLNTLETLNLGDNELQNRGVQTLREALIMNRSLLHLGLQHTYITCEGAVALAEFLAESRHIQRLDVRENEVRTGGLMAFSLALRINQSLTTLDLDHDAKPEPYPRRSWPLGPTGRCFGWRRVWGALVESVGRRSRGPGQSGTGRPRVQSALRSRPTGVMEHITIVHIQPGAPETHHNTGRGPNGTLLPSGSKVVHYCGNGTPLPDTWNP</sequence>
<dbReference type="Proteomes" id="UP001157502">
    <property type="component" value="Chromosome 27"/>
</dbReference>
<gene>
    <name evidence="1" type="ORF">DPEC_G00291490</name>
</gene>
<protein>
    <submittedName>
        <fullName evidence="1">Uncharacterized protein</fullName>
    </submittedName>
</protein>
<name>A0ACC2FHN5_DALPE</name>